<dbReference type="InterPro" id="IPR011032">
    <property type="entry name" value="GroES-like_sf"/>
</dbReference>
<sequence length="212" mass="23823">MSDLSTLRSLPDIPRSNCNPHRIIMSATQTYEIKEWRLKQLPQGEINPYEDFELVTKTFEGPLEEGHVLVELVGLSNDPAQRTWLVDKPASEHYMSPVGLQHPHARHRRRRSHPLPPRLRPHRTFPRRPHQGLPPHPRSPYSLPARPHKAPTKRRYGRRHRPRLHPSAAYAGLLGTGEATSTDNVIVVSGAAGATGSTVVQIAKNVLGVKHV</sequence>
<evidence type="ECO:0000259" key="2">
    <source>
        <dbReference type="Pfam" id="PF16884"/>
    </source>
</evidence>
<feature type="domain" description="Oxidoreductase N-terminal" evidence="2">
    <location>
        <begin position="34"/>
        <end position="101"/>
    </location>
</feature>
<dbReference type="InterPro" id="IPR041694">
    <property type="entry name" value="ADH_N_2"/>
</dbReference>
<dbReference type="Pfam" id="PF16884">
    <property type="entry name" value="ADH_N_2"/>
    <property type="match status" value="1"/>
</dbReference>
<proteinExistence type="predicted"/>
<dbReference type="STRING" id="341454.A0A4S2MLY1"/>
<dbReference type="Proteomes" id="UP000298138">
    <property type="component" value="Unassembled WGS sequence"/>
</dbReference>
<gene>
    <name evidence="3" type="ORF">EX30DRAFT_352864</name>
</gene>
<keyword evidence="4" id="KW-1185">Reference proteome</keyword>
<organism evidence="3 4">
    <name type="scientific">Ascodesmis nigricans</name>
    <dbReference type="NCBI Taxonomy" id="341454"/>
    <lineage>
        <taxon>Eukaryota</taxon>
        <taxon>Fungi</taxon>
        <taxon>Dikarya</taxon>
        <taxon>Ascomycota</taxon>
        <taxon>Pezizomycotina</taxon>
        <taxon>Pezizomycetes</taxon>
        <taxon>Pezizales</taxon>
        <taxon>Ascodesmidaceae</taxon>
        <taxon>Ascodesmis</taxon>
    </lineage>
</organism>
<accession>A0A4S2MLY1</accession>
<dbReference type="SUPFAM" id="SSF50129">
    <property type="entry name" value="GroES-like"/>
    <property type="match status" value="1"/>
</dbReference>
<feature type="compositionally biased region" description="Basic residues" evidence="1">
    <location>
        <begin position="103"/>
        <end position="130"/>
    </location>
</feature>
<name>A0A4S2MLY1_9PEZI</name>
<dbReference type="OrthoDB" id="809632at2759"/>
<dbReference type="Gene3D" id="3.90.180.10">
    <property type="entry name" value="Medium-chain alcohol dehydrogenases, catalytic domain"/>
    <property type="match status" value="1"/>
</dbReference>
<protein>
    <recommendedName>
        <fullName evidence="2">Oxidoreductase N-terminal domain-containing protein</fullName>
    </recommendedName>
</protein>
<feature type="region of interest" description="Disordered" evidence="1">
    <location>
        <begin position="95"/>
        <end position="161"/>
    </location>
</feature>
<feature type="compositionally biased region" description="Basic residues" evidence="1">
    <location>
        <begin position="146"/>
        <end position="161"/>
    </location>
</feature>
<reference evidence="3 4" key="1">
    <citation type="submission" date="2019-04" db="EMBL/GenBank/DDBJ databases">
        <title>Comparative genomics and transcriptomics to analyze fruiting body development in filamentous ascomycetes.</title>
        <authorList>
            <consortium name="DOE Joint Genome Institute"/>
            <person name="Lutkenhaus R."/>
            <person name="Traeger S."/>
            <person name="Breuer J."/>
            <person name="Kuo A."/>
            <person name="Lipzen A."/>
            <person name="Pangilinan J."/>
            <person name="Dilworth D."/>
            <person name="Sandor L."/>
            <person name="Poggeler S."/>
            <person name="Barry K."/>
            <person name="Grigoriev I.V."/>
            <person name="Nowrousian M."/>
        </authorList>
    </citation>
    <scope>NUCLEOTIDE SEQUENCE [LARGE SCALE GENOMIC DNA]</scope>
    <source>
        <strain evidence="3 4">CBS 389.68</strain>
    </source>
</reference>
<dbReference type="InParanoid" id="A0A4S2MLY1"/>
<dbReference type="AlphaFoldDB" id="A0A4S2MLY1"/>
<evidence type="ECO:0000256" key="1">
    <source>
        <dbReference type="SAM" id="MobiDB-lite"/>
    </source>
</evidence>
<evidence type="ECO:0000313" key="3">
    <source>
        <dbReference type="EMBL" id="TGZ76139.1"/>
    </source>
</evidence>
<evidence type="ECO:0000313" key="4">
    <source>
        <dbReference type="Proteomes" id="UP000298138"/>
    </source>
</evidence>
<dbReference type="Gene3D" id="3.40.50.720">
    <property type="entry name" value="NAD(P)-binding Rossmann-like Domain"/>
    <property type="match status" value="1"/>
</dbReference>
<dbReference type="EMBL" id="ML220233">
    <property type="protein sequence ID" value="TGZ76139.1"/>
    <property type="molecule type" value="Genomic_DNA"/>
</dbReference>